<protein>
    <submittedName>
        <fullName evidence="4">Ig-like domain-containing protein</fullName>
    </submittedName>
</protein>
<sequence length="808" mass="90013">MTRGVTRVRPFVAGVLATLVLAFGGMAQAQQTLEIPEEEFEAVEDYKPIPVPDPSGGPVNQMFEAMELDLTGTLPEAVLDSMLGESPYAFVDVVWGMEVSGDWTDSMTGTGTLQVTDFTEGRGASPAIDREKFTGAKGFHMYNARLETDGEHVFTLSAVFPADSGGQALGTEVEEVKGLFEATWLCHMFEPGRTGCVDYPDEYYETELPRLRKLYVHQQGADRYRIEFDARVEESRSHRDKGYRLTELTGRVGEVRGWVCDRESWENDPQACEAPEPLKLVENSPGHERENVHLGSPRIEMEFNDPVDPFSLKENFRLATRDAKGDLLEVHGQINQANERLYRFIPDADLESGVIYEARIQGGEEGVESTTGTTLQEDAHWWRFSTLVDLENHGGPVEDPVRVHAFQTIRDAPLVMGKPAVQRIYVDWQPHDHIDAGWQPESYPAELDINVLDQGQWRVQPQQGGAIDGNVVRVVRSDTLERDLVKDEIRRQARHTINVFGWKPERQGAATDLEVRLTPHDPWPASVAAPEVLAERQLENWRVDPDSLVFRYSFLEVGSWKDGVPELERQWANGIVSLAEEFAVQLMPIKEAYGIDTTRTPDRAYVNTGRGIVPGGVDAVVTTAEALGWIGISSLEEWAQEKGRPTVSLDSLKNTIRKLRGELQAVVQPNDILVVFSPPEFYGAGQSIHGTFSHAAHRGIVLPITTARSHSALAQALVHEFGHYFGLAHRPADASEVFYAPSVYSDYSIEGFRVARGGMSGQNKSAVEGNGEHPTTLAPLMWPYAIPRREAFISEGNYNALMRVLEAR</sequence>
<evidence type="ECO:0000256" key="2">
    <source>
        <dbReference type="SAM" id="SignalP"/>
    </source>
</evidence>
<dbReference type="EMBL" id="JBHSCW010000005">
    <property type="protein sequence ID" value="MFC4352017.1"/>
    <property type="molecule type" value="Genomic_DNA"/>
</dbReference>
<keyword evidence="1 2" id="KW-0732">Signal</keyword>
<dbReference type="RefSeq" id="WP_382422367.1">
    <property type="nucleotide sequence ID" value="NZ_JBHSCW010000005.1"/>
</dbReference>
<dbReference type="SUPFAM" id="SSF55486">
    <property type="entry name" value="Metalloproteases ('zincins'), catalytic domain"/>
    <property type="match status" value="1"/>
</dbReference>
<feature type="chain" id="PRO_5047185332" evidence="2">
    <location>
        <begin position="30"/>
        <end position="808"/>
    </location>
</feature>
<dbReference type="Proteomes" id="UP001595799">
    <property type="component" value="Unassembled WGS sequence"/>
</dbReference>
<evidence type="ECO:0000256" key="1">
    <source>
        <dbReference type="ARBA" id="ARBA00022729"/>
    </source>
</evidence>
<gene>
    <name evidence="4" type="ORF">ACFOW6_10730</name>
</gene>
<name>A0ABV8UMR0_9PROT</name>
<reference evidence="5" key="1">
    <citation type="journal article" date="2019" name="Int. J. Syst. Evol. Microbiol.">
        <title>The Global Catalogue of Microorganisms (GCM) 10K type strain sequencing project: providing services to taxonomists for standard genome sequencing and annotation.</title>
        <authorList>
            <consortium name="The Broad Institute Genomics Platform"/>
            <consortium name="The Broad Institute Genome Sequencing Center for Infectious Disease"/>
            <person name="Wu L."/>
            <person name="Ma J."/>
        </authorList>
    </citation>
    <scope>NUCLEOTIDE SEQUENCE [LARGE SCALE GENOMIC DNA]</scope>
    <source>
        <strain evidence="5">CECT 8472</strain>
    </source>
</reference>
<accession>A0ABV8UMR0</accession>
<proteinExistence type="predicted"/>
<evidence type="ECO:0000313" key="4">
    <source>
        <dbReference type="EMBL" id="MFC4352017.1"/>
    </source>
</evidence>
<dbReference type="Pfam" id="PF13205">
    <property type="entry name" value="Big_5"/>
    <property type="match status" value="1"/>
</dbReference>
<dbReference type="InterPro" id="IPR032812">
    <property type="entry name" value="SbsA_Ig"/>
</dbReference>
<evidence type="ECO:0000313" key="5">
    <source>
        <dbReference type="Proteomes" id="UP001595799"/>
    </source>
</evidence>
<organism evidence="4 5">
    <name type="scientific">Fodinicurvata halophila</name>
    <dbReference type="NCBI Taxonomy" id="1419723"/>
    <lineage>
        <taxon>Bacteria</taxon>
        <taxon>Pseudomonadati</taxon>
        <taxon>Pseudomonadota</taxon>
        <taxon>Alphaproteobacteria</taxon>
        <taxon>Rhodospirillales</taxon>
        <taxon>Rhodovibrionaceae</taxon>
        <taxon>Fodinicurvata</taxon>
    </lineage>
</organism>
<comment type="caution">
    <text evidence="4">The sequence shown here is derived from an EMBL/GenBank/DDBJ whole genome shotgun (WGS) entry which is preliminary data.</text>
</comment>
<feature type="domain" description="SbsA Ig-like" evidence="3">
    <location>
        <begin position="276"/>
        <end position="386"/>
    </location>
</feature>
<keyword evidence="5" id="KW-1185">Reference proteome</keyword>
<evidence type="ECO:0000259" key="3">
    <source>
        <dbReference type="Pfam" id="PF13205"/>
    </source>
</evidence>
<feature type="signal peptide" evidence="2">
    <location>
        <begin position="1"/>
        <end position="29"/>
    </location>
</feature>